<accession>A0A0G0KBP8</accession>
<keyword evidence="4" id="KW-0479">Metal-binding</keyword>
<dbReference type="GO" id="GO:0008299">
    <property type="term" value="P:isoprenoid biosynthetic process"/>
    <property type="evidence" value="ECO:0007669"/>
    <property type="project" value="InterPro"/>
</dbReference>
<organism evidence="6 7">
    <name type="scientific">Candidatus Daviesbacteria bacterium GW2011_GWF2_38_6</name>
    <dbReference type="NCBI Taxonomy" id="1618432"/>
    <lineage>
        <taxon>Bacteria</taxon>
        <taxon>Candidatus Daviesiibacteriota</taxon>
    </lineage>
</organism>
<evidence type="ECO:0000313" key="7">
    <source>
        <dbReference type="Proteomes" id="UP000034324"/>
    </source>
</evidence>
<dbReference type="GO" id="GO:0004659">
    <property type="term" value="F:prenyltransferase activity"/>
    <property type="evidence" value="ECO:0007669"/>
    <property type="project" value="InterPro"/>
</dbReference>
<keyword evidence="3" id="KW-0808">Transferase</keyword>
<evidence type="ECO:0000256" key="5">
    <source>
        <dbReference type="ARBA" id="ARBA00022842"/>
    </source>
</evidence>
<reference evidence="6 7" key="1">
    <citation type="journal article" date="2015" name="Nature">
        <title>rRNA introns, odd ribosomes, and small enigmatic genomes across a large radiation of phyla.</title>
        <authorList>
            <person name="Brown C.T."/>
            <person name="Hug L.A."/>
            <person name="Thomas B.C."/>
            <person name="Sharon I."/>
            <person name="Castelle C.J."/>
            <person name="Singh A."/>
            <person name="Wilkins M.J."/>
            <person name="Williams K.H."/>
            <person name="Banfield J.F."/>
        </authorList>
    </citation>
    <scope>NUCLEOTIDE SEQUENCE [LARGE SCALE GENOMIC DNA]</scope>
</reference>
<dbReference type="PANTHER" id="PTHR12001:SF85">
    <property type="entry name" value="SHORT CHAIN ISOPRENYL DIPHOSPHATE SYNTHASE"/>
    <property type="match status" value="1"/>
</dbReference>
<gene>
    <name evidence="6" type="ORF">US99_C0079G0005</name>
</gene>
<dbReference type="PANTHER" id="PTHR12001">
    <property type="entry name" value="GERANYLGERANYL PYROPHOSPHATE SYNTHASE"/>
    <property type="match status" value="1"/>
</dbReference>
<dbReference type="InterPro" id="IPR008949">
    <property type="entry name" value="Isoprenoid_synthase_dom_sf"/>
</dbReference>
<keyword evidence="5" id="KW-0460">Magnesium</keyword>
<evidence type="ECO:0000256" key="2">
    <source>
        <dbReference type="ARBA" id="ARBA00006706"/>
    </source>
</evidence>
<dbReference type="Gene3D" id="1.10.600.10">
    <property type="entry name" value="Farnesyl Diphosphate Synthase"/>
    <property type="match status" value="1"/>
</dbReference>
<dbReference type="InterPro" id="IPR033749">
    <property type="entry name" value="Polyprenyl_synt_CS"/>
</dbReference>
<comment type="cofactor">
    <cofactor evidence="1">
        <name>Mg(2+)</name>
        <dbReference type="ChEBI" id="CHEBI:18420"/>
    </cofactor>
</comment>
<evidence type="ECO:0000256" key="1">
    <source>
        <dbReference type="ARBA" id="ARBA00001946"/>
    </source>
</evidence>
<dbReference type="SUPFAM" id="SSF48576">
    <property type="entry name" value="Terpenoid synthases"/>
    <property type="match status" value="1"/>
</dbReference>
<evidence type="ECO:0000256" key="3">
    <source>
        <dbReference type="ARBA" id="ARBA00022679"/>
    </source>
</evidence>
<dbReference type="GO" id="GO:0046872">
    <property type="term" value="F:metal ion binding"/>
    <property type="evidence" value="ECO:0007669"/>
    <property type="project" value="UniProtKB-KW"/>
</dbReference>
<comment type="caution">
    <text evidence="6">The sequence shown here is derived from an EMBL/GenBank/DDBJ whole genome shotgun (WGS) entry which is preliminary data.</text>
</comment>
<evidence type="ECO:0000256" key="4">
    <source>
        <dbReference type="ARBA" id="ARBA00022723"/>
    </source>
</evidence>
<dbReference type="AlphaFoldDB" id="A0A0G0KBP8"/>
<dbReference type="Proteomes" id="UP000034324">
    <property type="component" value="Unassembled WGS sequence"/>
</dbReference>
<evidence type="ECO:0000313" key="6">
    <source>
        <dbReference type="EMBL" id="KKQ76257.1"/>
    </source>
</evidence>
<dbReference type="EMBL" id="LBVC01000079">
    <property type="protein sequence ID" value="KKQ76257.1"/>
    <property type="molecule type" value="Genomic_DNA"/>
</dbReference>
<dbReference type="InterPro" id="IPR000092">
    <property type="entry name" value="Polyprenyl_synt"/>
</dbReference>
<name>A0A0G0KBP8_9BACT</name>
<sequence>MGIEQAITLADLGFFLAIKIISESNFPEKEKNNALKLFSQTMVETAIGQMLDIQKGDSATVMELKTAKYTVAGPLQLGAVLGGAKRNLLDQLDKFGENLGVAFQIRDDMLDGEVRSLDQSRVEMLKYAGLAKKIITKITNDPKMIKLLEELVDYMVERKK</sequence>
<comment type="similarity">
    <text evidence="2">Belongs to the FPP/GGPP synthase family.</text>
</comment>
<protein>
    <submittedName>
        <fullName evidence="6">Geranylgeranyl pyrophosphate synthase</fullName>
    </submittedName>
</protein>
<proteinExistence type="inferred from homology"/>
<dbReference type="PROSITE" id="PS00444">
    <property type="entry name" value="POLYPRENYL_SYNTHASE_2"/>
    <property type="match status" value="1"/>
</dbReference>
<dbReference type="Pfam" id="PF00348">
    <property type="entry name" value="polyprenyl_synt"/>
    <property type="match status" value="1"/>
</dbReference>